<dbReference type="Proteomes" id="UP000828048">
    <property type="component" value="Chromosome 1"/>
</dbReference>
<organism evidence="1 2">
    <name type="scientific">Vaccinium darrowii</name>
    <dbReference type="NCBI Taxonomy" id="229202"/>
    <lineage>
        <taxon>Eukaryota</taxon>
        <taxon>Viridiplantae</taxon>
        <taxon>Streptophyta</taxon>
        <taxon>Embryophyta</taxon>
        <taxon>Tracheophyta</taxon>
        <taxon>Spermatophyta</taxon>
        <taxon>Magnoliopsida</taxon>
        <taxon>eudicotyledons</taxon>
        <taxon>Gunneridae</taxon>
        <taxon>Pentapetalae</taxon>
        <taxon>asterids</taxon>
        <taxon>Ericales</taxon>
        <taxon>Ericaceae</taxon>
        <taxon>Vaccinioideae</taxon>
        <taxon>Vaccinieae</taxon>
        <taxon>Vaccinium</taxon>
    </lineage>
</organism>
<dbReference type="EMBL" id="CM037151">
    <property type="protein sequence ID" value="KAH7844789.1"/>
    <property type="molecule type" value="Genomic_DNA"/>
</dbReference>
<accession>A0ACB7XVM3</accession>
<comment type="caution">
    <text evidence="1">The sequence shown here is derived from an EMBL/GenBank/DDBJ whole genome shotgun (WGS) entry which is preliminary data.</text>
</comment>
<reference evidence="1 2" key="1">
    <citation type="journal article" date="2021" name="Hortic Res">
        <title>High-quality reference genome and annotation aids understanding of berry development for evergreen blueberry (Vaccinium darrowii).</title>
        <authorList>
            <person name="Yu J."/>
            <person name="Hulse-Kemp A.M."/>
            <person name="Babiker E."/>
            <person name="Staton M."/>
        </authorList>
    </citation>
    <scope>NUCLEOTIDE SEQUENCE [LARGE SCALE GENOMIC DNA]</scope>
    <source>
        <strain evidence="2">cv. NJ 8807/NJ 8810</strain>
        <tissue evidence="1">Young leaf</tissue>
    </source>
</reference>
<protein>
    <submittedName>
        <fullName evidence="1">Uncharacterized protein</fullName>
    </submittedName>
</protein>
<sequence length="578" mass="64669">MDPNLYRAAMEGNIAFLLQNKDQFELQVTATNNTVLHVTVLFQDCVENLISLLNSQPSLLCRVNSRGETAFQIAARKGRTALVKALIAFAKTLGQDPESIVRITNDMLRKTNEDKDTALHEAVRGNHVSVVKLLVEEDPEFLYNPNNSSETPLYLAAERNYCKIVTKILRTCPSAAYGGPNGRTALHAAVFAGCLGCMKKLLDWKPNLTKEADFFGWTPLHCAARRNFDQCGRQLLLVDKSIAYLPDRDEMKIALHIAAGGGHVKAMEEMLNHCPDCWETVDGRGQTILHLAVFFEKTNVIKFILKKPWFDNLVNCKDVDGNTPLHLLVASSCYIPELIEHPIADEASFNKENSTPLKIACADKYRRTQNPSLKELHSIHAPWGWRNIVGEDRVWKTRWTNYQATKNKELELDLRKKADVIMVVAALIATVTFAAGFTLPGGYNSSDPEKGMAILTRKAAFKAFVMSNTIAMISSVSASFFIWIGTFYLARDKVGNRYGTGFLLVIIAIGAMMIAFVTGTYAVLANPAGHVLAIAVCVFSCFFFLIDYTFLHKMFRDFWLAGAAMEEYMYTEYVYTYA</sequence>
<gene>
    <name evidence="1" type="ORF">Vadar_031688</name>
</gene>
<name>A0ACB7XVM3_9ERIC</name>
<evidence type="ECO:0000313" key="1">
    <source>
        <dbReference type="EMBL" id="KAH7844789.1"/>
    </source>
</evidence>
<evidence type="ECO:0000313" key="2">
    <source>
        <dbReference type="Proteomes" id="UP000828048"/>
    </source>
</evidence>
<keyword evidence="2" id="KW-1185">Reference proteome</keyword>
<proteinExistence type="predicted"/>